<dbReference type="Pfam" id="PF11290">
    <property type="entry name" value="DUF3090"/>
    <property type="match status" value="1"/>
</dbReference>
<reference evidence="1" key="1">
    <citation type="submission" date="2015-08" db="EMBL/GenBank/DDBJ databases">
        <authorList>
            <person name="Babu N.S."/>
            <person name="Beckwith C.J."/>
            <person name="Beseler K.G."/>
            <person name="Brison A."/>
            <person name="Carone J.V."/>
            <person name="Caskin T.P."/>
            <person name="Diamond M."/>
            <person name="Durham M.E."/>
            <person name="Foxe J.M."/>
            <person name="Go M."/>
            <person name="Henderson B.A."/>
            <person name="Jones I.B."/>
            <person name="McGettigan J.A."/>
            <person name="Micheletti S.J."/>
            <person name="Nasrallah M.E."/>
            <person name="Ortiz D."/>
            <person name="Piller C.R."/>
            <person name="Privatt S.R."/>
            <person name="Schneider S.L."/>
            <person name="Sharp S."/>
            <person name="Smith T.C."/>
            <person name="Stanton J.D."/>
            <person name="Ullery H.E."/>
            <person name="Wilson R.J."/>
            <person name="Serrano M.G."/>
            <person name="Buck G."/>
            <person name="Lee V."/>
            <person name="Wang Y."/>
            <person name="Carvalho R."/>
            <person name="Voegtly L."/>
            <person name="Shi R."/>
            <person name="Duckworth R."/>
            <person name="Johnson A."/>
            <person name="Loviza R."/>
            <person name="Walstead R."/>
            <person name="Shah Z."/>
            <person name="Kiflezghi M."/>
            <person name="Wade K."/>
            <person name="Ball S.L."/>
            <person name="Bradley K.W."/>
            <person name="Asai D.J."/>
            <person name="Bowman C.A."/>
            <person name="Russell D.A."/>
            <person name="Pope W.H."/>
            <person name="Jacobs-Sera D."/>
            <person name="Hendrix R.W."/>
            <person name="Hatfull G.F."/>
        </authorList>
    </citation>
    <scope>NUCLEOTIDE SEQUENCE</scope>
</reference>
<evidence type="ECO:0008006" key="2">
    <source>
        <dbReference type="Google" id="ProtNLM"/>
    </source>
</evidence>
<protein>
    <recommendedName>
        <fullName evidence="2">Repeat protein (TIGR03847 family)</fullName>
    </recommendedName>
</protein>
<dbReference type="NCBIfam" id="TIGR03847">
    <property type="entry name" value="conserved hypothetical protein"/>
    <property type="match status" value="1"/>
</dbReference>
<evidence type="ECO:0000313" key="1">
    <source>
        <dbReference type="EMBL" id="CUR59962.1"/>
    </source>
</evidence>
<accession>A0A2P2CG31</accession>
<proteinExistence type="predicted"/>
<gene>
    <name evidence="1" type="ORF">NOCA270009</name>
</gene>
<dbReference type="EMBL" id="CZKA01000067">
    <property type="protein sequence ID" value="CUR59962.1"/>
    <property type="molecule type" value="Genomic_DNA"/>
</dbReference>
<name>A0A2P2CG31_9ZZZZ</name>
<sequence>MPVPFPPRHRLVAMSPLVHGFDPPERFVAGTVGEPGARTFFLQARTGNRVTSVGLEKQQVAVLAERIDELLDEVMASGQPTALIPAVAPLDLEDNGPLEQPIEEEFRAGTMTLAWEPQTERVVIEVFPYTEAAVVSPEQLDEDLEEPEPDEVFMVRITPGAARAFVKRAATVVEAGRPSCPFCGNPIDPDGHLCVRANGFKRRDP</sequence>
<dbReference type="InterPro" id="IPR021441">
    <property type="entry name" value="DUF3090"/>
</dbReference>
<organism evidence="1">
    <name type="scientific">metagenome</name>
    <dbReference type="NCBI Taxonomy" id="256318"/>
    <lineage>
        <taxon>unclassified sequences</taxon>
        <taxon>metagenomes</taxon>
    </lineage>
</organism>
<dbReference type="AlphaFoldDB" id="A0A2P2CG31"/>